<keyword evidence="2" id="KW-1185">Reference proteome</keyword>
<evidence type="ECO:0000313" key="1">
    <source>
        <dbReference type="EMBL" id="CAG8708949.1"/>
    </source>
</evidence>
<sequence length="198" mass="22066">MSSSEKLQLPKEPLDESCLPCPIASNISLQQYNSFVESKEISGYKLDYKKGTVYMVEMCSTEHEAVVEIIGDAFRDLCPRAAYGSRNNAPIQILGQSPGRRERAMKAILWRQGVAKQKWHFGTVDKNGNHFPPDTNVCNTANDPNYIINIPVSDIFYDPPVPATGYTPLTGPPLALYNAIVAIDLYEVQQAVLMKQEK</sequence>
<name>A0A9N9HVR0_FUNMO</name>
<protein>
    <submittedName>
        <fullName evidence="1">7279_t:CDS:1</fullName>
    </submittedName>
</protein>
<dbReference type="AlphaFoldDB" id="A0A9N9HVR0"/>
<dbReference type="Proteomes" id="UP000789375">
    <property type="component" value="Unassembled WGS sequence"/>
</dbReference>
<comment type="caution">
    <text evidence="1">The sequence shown here is derived from an EMBL/GenBank/DDBJ whole genome shotgun (WGS) entry which is preliminary data.</text>
</comment>
<gene>
    <name evidence="1" type="ORF">FMOSSE_LOCUS14204</name>
</gene>
<organism evidence="1 2">
    <name type="scientific">Funneliformis mosseae</name>
    <name type="common">Endomycorrhizal fungus</name>
    <name type="synonym">Glomus mosseae</name>
    <dbReference type="NCBI Taxonomy" id="27381"/>
    <lineage>
        <taxon>Eukaryota</taxon>
        <taxon>Fungi</taxon>
        <taxon>Fungi incertae sedis</taxon>
        <taxon>Mucoromycota</taxon>
        <taxon>Glomeromycotina</taxon>
        <taxon>Glomeromycetes</taxon>
        <taxon>Glomerales</taxon>
        <taxon>Glomeraceae</taxon>
        <taxon>Funneliformis</taxon>
    </lineage>
</organism>
<reference evidence="1" key="1">
    <citation type="submission" date="2021-06" db="EMBL/GenBank/DDBJ databases">
        <authorList>
            <person name="Kallberg Y."/>
            <person name="Tangrot J."/>
            <person name="Rosling A."/>
        </authorList>
    </citation>
    <scope>NUCLEOTIDE SEQUENCE</scope>
    <source>
        <strain evidence="1">87-6 pot B 2015</strain>
    </source>
</reference>
<dbReference type="EMBL" id="CAJVPP010010169">
    <property type="protein sequence ID" value="CAG8708949.1"/>
    <property type="molecule type" value="Genomic_DNA"/>
</dbReference>
<proteinExistence type="predicted"/>
<evidence type="ECO:0000313" key="2">
    <source>
        <dbReference type="Proteomes" id="UP000789375"/>
    </source>
</evidence>
<accession>A0A9N9HVR0</accession>